<feature type="binding site" evidence="9">
    <location>
        <position position="150"/>
    </location>
    <ligand>
        <name>1-deoxy-D-xylulose 5-phosphate</name>
        <dbReference type="ChEBI" id="CHEBI:57792"/>
    </ligand>
</feature>
<feature type="binding site" evidence="9">
    <location>
        <position position="12"/>
    </location>
    <ligand>
        <name>NADPH</name>
        <dbReference type="ChEBI" id="CHEBI:57783"/>
    </ligand>
</feature>
<dbReference type="HAMAP" id="MF_00183">
    <property type="entry name" value="DXP_reductoisom"/>
    <property type="match status" value="1"/>
</dbReference>
<dbReference type="Proteomes" id="UP000000467">
    <property type="component" value="Chromosome"/>
</dbReference>
<keyword evidence="5 9" id="KW-0560">Oxidoreductase</keyword>
<dbReference type="GO" id="GO:0070402">
    <property type="term" value="F:NADPH binding"/>
    <property type="evidence" value="ECO:0007669"/>
    <property type="project" value="InterPro"/>
</dbReference>
<feature type="domain" description="DXP reductoisomerase C-terminal" evidence="12">
    <location>
        <begin position="260"/>
        <end position="377"/>
    </location>
</feature>
<dbReference type="AlphaFoldDB" id="K4LHC5"/>
<feature type="binding site" evidence="9">
    <location>
        <position position="204"/>
    </location>
    <ligand>
        <name>NADPH</name>
        <dbReference type="ChEBI" id="CHEBI:57783"/>
    </ligand>
</feature>
<feature type="domain" description="1-deoxy-D-xylulose 5-phosphate reductoisomerase C-terminal" evidence="11">
    <location>
        <begin position="145"/>
        <end position="228"/>
    </location>
</feature>
<reference evidence="13 14" key="1">
    <citation type="journal article" date="2012" name="BMC Genomics">
        <title>Genome-guided analysis of physiological and morphological traits of the fermentative acetate oxidizer Thermacetogenium phaeum.</title>
        <authorList>
            <person name="Oehler D."/>
            <person name="Poehlein A."/>
            <person name="Leimbach A."/>
            <person name="Muller N."/>
            <person name="Daniel R."/>
            <person name="Gottschalk G."/>
            <person name="Schink B."/>
        </authorList>
    </citation>
    <scope>NUCLEOTIDE SEQUENCE [LARGE SCALE GENOMIC DNA]</scope>
    <source>
        <strain evidence="14">ATCC BAA-254 / DSM 26808 / PB</strain>
    </source>
</reference>
<dbReference type="eggNOG" id="COG0743">
    <property type="taxonomic scope" value="Bacteria"/>
</dbReference>
<dbReference type="STRING" id="1089553.Tph_c11230"/>
<dbReference type="RefSeq" id="WP_015050226.1">
    <property type="nucleotide sequence ID" value="NC_018870.1"/>
</dbReference>
<proteinExistence type="inferred from homology"/>
<dbReference type="KEGG" id="tpz:Tph_c11230"/>
<evidence type="ECO:0000259" key="10">
    <source>
        <dbReference type="Pfam" id="PF02670"/>
    </source>
</evidence>
<dbReference type="PANTHER" id="PTHR30525:SF0">
    <property type="entry name" value="1-DEOXY-D-XYLULOSE 5-PHOSPHATE REDUCTOISOMERASE, CHLOROPLASTIC"/>
    <property type="match status" value="1"/>
</dbReference>
<feature type="binding site" evidence="9">
    <location>
        <position position="198"/>
    </location>
    <ligand>
        <name>1-deoxy-D-xylulose 5-phosphate</name>
        <dbReference type="ChEBI" id="CHEBI:57792"/>
    </ligand>
</feature>
<feature type="binding site" evidence="9">
    <location>
        <position position="125"/>
    </location>
    <ligand>
        <name>NADPH</name>
        <dbReference type="ChEBI" id="CHEBI:57783"/>
    </ligand>
</feature>
<feature type="binding site" evidence="9">
    <location>
        <position position="14"/>
    </location>
    <ligand>
        <name>NADPH</name>
        <dbReference type="ChEBI" id="CHEBI:57783"/>
    </ligand>
</feature>
<evidence type="ECO:0000256" key="7">
    <source>
        <dbReference type="ARBA" id="ARBA00023229"/>
    </source>
</evidence>
<evidence type="ECO:0000256" key="1">
    <source>
        <dbReference type="ARBA" id="ARBA00005094"/>
    </source>
</evidence>
<comment type="similarity">
    <text evidence="2 9">Belongs to the DXR family.</text>
</comment>
<dbReference type="SUPFAM" id="SSF69055">
    <property type="entry name" value="1-deoxy-D-xylulose-5-phosphate reductoisomerase, C-terminal domain"/>
    <property type="match status" value="1"/>
</dbReference>
<feature type="binding site" evidence="9">
    <location>
        <position position="11"/>
    </location>
    <ligand>
        <name>NADPH</name>
        <dbReference type="ChEBI" id="CHEBI:57783"/>
    </ligand>
</feature>
<dbReference type="Gene3D" id="1.10.1740.10">
    <property type="match status" value="1"/>
</dbReference>
<feature type="binding site" evidence="9">
    <location>
        <position position="151"/>
    </location>
    <ligand>
        <name>1-deoxy-D-xylulose 5-phosphate</name>
        <dbReference type="ChEBI" id="CHEBI:57792"/>
    </ligand>
</feature>
<dbReference type="GO" id="GO:0030145">
    <property type="term" value="F:manganese ion binding"/>
    <property type="evidence" value="ECO:0007669"/>
    <property type="project" value="TreeGrafter"/>
</dbReference>
<feature type="binding site" evidence="9">
    <location>
        <position position="13"/>
    </location>
    <ligand>
        <name>NADPH</name>
        <dbReference type="ChEBI" id="CHEBI:57783"/>
    </ligand>
</feature>
<feature type="binding site" evidence="9">
    <location>
        <position position="39"/>
    </location>
    <ligand>
        <name>NADPH</name>
        <dbReference type="ChEBI" id="CHEBI:57783"/>
    </ligand>
</feature>
<dbReference type="FunFam" id="3.40.50.720:FF:000045">
    <property type="entry name" value="1-deoxy-D-xylulose 5-phosphate reductoisomerase"/>
    <property type="match status" value="1"/>
</dbReference>
<protein>
    <recommendedName>
        <fullName evidence="9">1-deoxy-D-xylulose 5-phosphate reductoisomerase</fullName>
        <shortName evidence="9">DXP reductoisomerase</shortName>
        <ecNumber evidence="9">1.1.1.267</ecNumber>
    </recommendedName>
    <alternativeName>
        <fullName evidence="9">1-deoxyxylulose-5-phosphate reductoisomerase</fullName>
    </alternativeName>
    <alternativeName>
        <fullName evidence="9">2-C-methyl-D-erythritol 4-phosphate synthase</fullName>
    </alternativeName>
</protein>
<feature type="binding site" evidence="9">
    <location>
        <position position="38"/>
    </location>
    <ligand>
        <name>NADPH</name>
        <dbReference type="ChEBI" id="CHEBI:57783"/>
    </ligand>
</feature>
<evidence type="ECO:0000259" key="11">
    <source>
        <dbReference type="Pfam" id="PF08436"/>
    </source>
</evidence>
<keyword evidence="9" id="KW-0460">Magnesium</keyword>
<dbReference type="SUPFAM" id="SSF55347">
    <property type="entry name" value="Glyceraldehyde-3-phosphate dehydrogenase-like, C-terminal domain"/>
    <property type="match status" value="1"/>
</dbReference>
<dbReference type="PIRSF" id="PIRSF006205">
    <property type="entry name" value="Dxp_reductismrs"/>
    <property type="match status" value="1"/>
</dbReference>
<name>K4LHC5_THEPS</name>
<dbReference type="InterPro" id="IPR013644">
    <property type="entry name" value="DXP_reductoisomerase_C"/>
</dbReference>
<gene>
    <name evidence="9 13" type="primary">dxr</name>
    <name evidence="13" type="ordered locus">Tph_c11230</name>
</gene>
<dbReference type="HOGENOM" id="CLU_035714_4_0_9"/>
<dbReference type="GO" id="GO:0051484">
    <property type="term" value="P:isopentenyl diphosphate biosynthetic process, methylerythritol 4-phosphate pathway involved in terpenoid biosynthetic process"/>
    <property type="evidence" value="ECO:0007669"/>
    <property type="project" value="UniProtKB-ARBA"/>
</dbReference>
<feature type="binding site" evidence="9">
    <location>
        <position position="151"/>
    </location>
    <ligand>
        <name>Mn(2+)</name>
        <dbReference type="ChEBI" id="CHEBI:29035"/>
    </ligand>
</feature>
<comment type="pathway">
    <text evidence="1 9">Isoprenoid biosynthesis; isopentenyl diphosphate biosynthesis via DXP pathway; isopentenyl diphosphate from 1-deoxy-D-xylulose 5-phosphate: step 1/6.</text>
</comment>
<evidence type="ECO:0000256" key="9">
    <source>
        <dbReference type="HAMAP-Rule" id="MF_00183"/>
    </source>
</evidence>
<comment type="cofactor">
    <cofactor evidence="9">
        <name>Mg(2+)</name>
        <dbReference type="ChEBI" id="CHEBI:18420"/>
    </cofactor>
    <cofactor evidence="9">
        <name>Mn(2+)</name>
        <dbReference type="ChEBI" id="CHEBI:29035"/>
    </cofactor>
</comment>
<dbReference type="OrthoDB" id="9806546at2"/>
<keyword evidence="3 9" id="KW-0479">Metal-binding</keyword>
<dbReference type="InterPro" id="IPR013512">
    <property type="entry name" value="DXP_reductoisomerase_N"/>
</dbReference>
<comment type="caution">
    <text evidence="9">Lacks conserved residue(s) required for the propagation of feature annotation.</text>
</comment>
<dbReference type="InterPro" id="IPR036291">
    <property type="entry name" value="NAD(P)-bd_dom_sf"/>
</dbReference>
<dbReference type="Pfam" id="PF08436">
    <property type="entry name" value="DXP_redisom_C"/>
    <property type="match status" value="1"/>
</dbReference>
<organism evidence="13 14">
    <name type="scientific">Thermacetogenium phaeum (strain ATCC BAA-254 / DSM 26808 / PB)</name>
    <dbReference type="NCBI Taxonomy" id="1089553"/>
    <lineage>
        <taxon>Bacteria</taxon>
        <taxon>Bacillati</taxon>
        <taxon>Bacillota</taxon>
        <taxon>Clostridia</taxon>
        <taxon>Thermoanaerobacterales</taxon>
        <taxon>Thermoanaerobacteraceae</taxon>
        <taxon>Thermacetogenium</taxon>
    </lineage>
</organism>
<dbReference type="EMBL" id="CP003732">
    <property type="protein sequence ID" value="AFV11345.1"/>
    <property type="molecule type" value="Genomic_DNA"/>
</dbReference>
<evidence type="ECO:0000256" key="6">
    <source>
        <dbReference type="ARBA" id="ARBA00023211"/>
    </source>
</evidence>
<dbReference type="Pfam" id="PF13288">
    <property type="entry name" value="DXPR_C"/>
    <property type="match status" value="1"/>
</dbReference>
<feature type="binding site" evidence="9">
    <location>
        <position position="124"/>
    </location>
    <ligand>
        <name>1-deoxy-D-xylulose 5-phosphate</name>
        <dbReference type="ChEBI" id="CHEBI:57792"/>
    </ligand>
</feature>
<dbReference type="NCBIfam" id="NF009114">
    <property type="entry name" value="PRK12464.1"/>
    <property type="match status" value="1"/>
</dbReference>
<feature type="domain" description="1-deoxy-D-xylulose 5-phosphate reductoisomerase N-terminal" evidence="10">
    <location>
        <begin position="5"/>
        <end position="131"/>
    </location>
</feature>
<evidence type="ECO:0000256" key="8">
    <source>
        <dbReference type="ARBA" id="ARBA00048543"/>
    </source>
</evidence>
<keyword evidence="6 9" id="KW-0464">Manganese</keyword>
<dbReference type="GO" id="GO:0016853">
    <property type="term" value="F:isomerase activity"/>
    <property type="evidence" value="ECO:0007669"/>
    <property type="project" value="UniProtKB-KW"/>
</dbReference>
<evidence type="ECO:0000313" key="14">
    <source>
        <dbReference type="Proteomes" id="UP000000467"/>
    </source>
</evidence>
<dbReference type="InterPro" id="IPR036169">
    <property type="entry name" value="DXPR_C_sf"/>
</dbReference>
<evidence type="ECO:0000256" key="3">
    <source>
        <dbReference type="ARBA" id="ARBA00022723"/>
    </source>
</evidence>
<dbReference type="PANTHER" id="PTHR30525">
    <property type="entry name" value="1-DEOXY-D-XYLULOSE 5-PHOSPHATE REDUCTOISOMERASE"/>
    <property type="match status" value="1"/>
</dbReference>
<comment type="function">
    <text evidence="9">Catalyzes the NADPH-dependent rearrangement and reduction of 1-deoxy-D-xylulose-5-phosphate (DXP) to 2-C-methyl-D-erythritol 4-phosphate (MEP).</text>
</comment>
<feature type="binding site" evidence="9">
    <location>
        <position position="149"/>
    </location>
    <ligand>
        <name>Mn(2+)</name>
        <dbReference type="ChEBI" id="CHEBI:29035"/>
    </ligand>
</feature>
<keyword evidence="4 9" id="KW-0521">NADP</keyword>
<feature type="binding site" evidence="9">
    <location>
        <position position="216"/>
    </location>
    <ligand>
        <name>1-deoxy-D-xylulose 5-phosphate</name>
        <dbReference type="ChEBI" id="CHEBI:57792"/>
    </ligand>
</feature>
<dbReference type="EC" id="1.1.1.267" evidence="9"/>
<dbReference type="NCBIfam" id="TIGR00243">
    <property type="entry name" value="Dxr"/>
    <property type="match status" value="1"/>
</dbReference>
<keyword evidence="13" id="KW-0413">Isomerase</keyword>
<comment type="catalytic activity">
    <reaction evidence="8">
        <text>2-C-methyl-D-erythritol 4-phosphate + NADP(+) = 1-deoxy-D-xylulose 5-phosphate + NADPH + H(+)</text>
        <dbReference type="Rhea" id="RHEA:13717"/>
        <dbReference type="ChEBI" id="CHEBI:15378"/>
        <dbReference type="ChEBI" id="CHEBI:57783"/>
        <dbReference type="ChEBI" id="CHEBI:57792"/>
        <dbReference type="ChEBI" id="CHEBI:58262"/>
        <dbReference type="ChEBI" id="CHEBI:58349"/>
        <dbReference type="EC" id="1.1.1.267"/>
    </reaction>
    <physiologicalReaction direction="right-to-left" evidence="8">
        <dbReference type="Rhea" id="RHEA:13719"/>
    </physiologicalReaction>
</comment>
<accession>K4LHC5</accession>
<evidence type="ECO:0000256" key="2">
    <source>
        <dbReference type="ARBA" id="ARBA00006825"/>
    </source>
</evidence>
<feature type="binding site" evidence="9">
    <location>
        <position position="211"/>
    </location>
    <ligand>
        <name>1-deoxy-D-xylulose 5-phosphate</name>
        <dbReference type="ChEBI" id="CHEBI:57792"/>
    </ligand>
</feature>
<dbReference type="Gene3D" id="3.40.50.720">
    <property type="entry name" value="NAD(P)-binding Rossmann-like Domain"/>
    <property type="match status" value="1"/>
</dbReference>
<evidence type="ECO:0000256" key="5">
    <source>
        <dbReference type="ARBA" id="ARBA00023002"/>
    </source>
</evidence>
<evidence type="ECO:0000256" key="4">
    <source>
        <dbReference type="ARBA" id="ARBA00022857"/>
    </source>
</evidence>
<dbReference type="SUPFAM" id="SSF51735">
    <property type="entry name" value="NAD(P)-binding Rossmann-fold domains"/>
    <property type="match status" value="1"/>
</dbReference>
<keyword evidence="14" id="KW-1185">Reference proteome</keyword>
<dbReference type="InterPro" id="IPR026877">
    <property type="entry name" value="DXPR_C"/>
</dbReference>
<dbReference type="GO" id="GO:0030604">
    <property type="term" value="F:1-deoxy-D-xylulose-5-phosphate reductoisomerase activity"/>
    <property type="evidence" value="ECO:0007669"/>
    <property type="project" value="UniProtKB-UniRule"/>
</dbReference>
<dbReference type="Pfam" id="PF02670">
    <property type="entry name" value="DXP_reductoisom"/>
    <property type="match status" value="1"/>
</dbReference>
<feature type="binding site" evidence="9">
    <location>
        <position position="175"/>
    </location>
    <ligand>
        <name>1-deoxy-D-xylulose 5-phosphate</name>
        <dbReference type="ChEBI" id="CHEBI:57792"/>
    </ligand>
</feature>
<dbReference type="InterPro" id="IPR003821">
    <property type="entry name" value="DXP_reductoisomerase"/>
</dbReference>
<evidence type="ECO:0000313" key="13">
    <source>
        <dbReference type="EMBL" id="AFV11345.1"/>
    </source>
</evidence>
<keyword evidence="7 9" id="KW-0414">Isoprene biosynthesis</keyword>
<feature type="binding site" evidence="9">
    <location>
        <position position="220"/>
    </location>
    <ligand>
        <name>1-deoxy-D-xylulose 5-phosphate</name>
        <dbReference type="ChEBI" id="CHEBI:57792"/>
    </ligand>
</feature>
<feature type="binding site" evidence="9">
    <location>
        <position position="217"/>
    </location>
    <ligand>
        <name>1-deoxy-D-xylulose 5-phosphate</name>
        <dbReference type="ChEBI" id="CHEBI:57792"/>
    </ligand>
</feature>
<evidence type="ECO:0000259" key="12">
    <source>
        <dbReference type="Pfam" id="PF13288"/>
    </source>
</evidence>
<feature type="binding site" evidence="9">
    <location>
        <position position="123"/>
    </location>
    <ligand>
        <name>NADPH</name>
        <dbReference type="ChEBI" id="CHEBI:57783"/>
    </ligand>
</feature>
<feature type="binding site" evidence="9">
    <location>
        <position position="220"/>
    </location>
    <ligand>
        <name>Mn(2+)</name>
        <dbReference type="ChEBI" id="CHEBI:29035"/>
    </ligand>
</feature>
<dbReference type="UniPathway" id="UPA00056">
    <property type="reaction ID" value="UER00092"/>
</dbReference>
<sequence>MKKNVVILGSTGSIGKQALEVIGWHRGSLRVFGLAAYRNIELLEEQVRAFDVPYAAVGEEAAAKVLQERLKDVRTTCLVGEAGLLELVRHPEADLVLVAVSGTAGLRPTLEAISQRKPVALANKETLVAGGSLVMKAALANGVPVIPVDSEHSAIHQCLNNENRNDVAKLIITGSGGPFREASFEELQKVTPEAALRHPTWQMGTKITIDSATLMNKGLEVIEARWLFEVDYDRIEVIIHPQSIVHSLVAYKDGAVLAQLGWPDMRVPIQYALFYPERRSNNLKQLDLASVRSLTFEKPDLKRFPCLRLAYEAGKIGGTMPAVMNAANEIAVFSFLKGEIPFMSISAVIAECMELHIPQTGEPDLDGILAADRWSREQAKKVIKDRHGG</sequence>